<gene>
    <name evidence="1" type="ORF">V6N12_066864</name>
</gene>
<keyword evidence="2" id="KW-1185">Reference proteome</keyword>
<sequence length="85" mass="9276">MALGKDNVVESIHGELELDGGSREKGHDSALAGRLSTLVSDMNQAADGENRRLAQCRDACTMDNDPIEWHTNSTYEQPGESDMQV</sequence>
<comment type="caution">
    <text evidence="1">The sequence shown here is derived from an EMBL/GenBank/DDBJ whole genome shotgun (WGS) entry which is preliminary data.</text>
</comment>
<protein>
    <submittedName>
        <fullName evidence="1">Uncharacterized protein</fullName>
    </submittedName>
</protein>
<evidence type="ECO:0000313" key="2">
    <source>
        <dbReference type="Proteomes" id="UP001472677"/>
    </source>
</evidence>
<name>A0ABR2CB02_9ROSI</name>
<proteinExistence type="predicted"/>
<dbReference type="Proteomes" id="UP001472677">
    <property type="component" value="Unassembled WGS sequence"/>
</dbReference>
<organism evidence="1 2">
    <name type="scientific">Hibiscus sabdariffa</name>
    <name type="common">roselle</name>
    <dbReference type="NCBI Taxonomy" id="183260"/>
    <lineage>
        <taxon>Eukaryota</taxon>
        <taxon>Viridiplantae</taxon>
        <taxon>Streptophyta</taxon>
        <taxon>Embryophyta</taxon>
        <taxon>Tracheophyta</taxon>
        <taxon>Spermatophyta</taxon>
        <taxon>Magnoliopsida</taxon>
        <taxon>eudicotyledons</taxon>
        <taxon>Gunneridae</taxon>
        <taxon>Pentapetalae</taxon>
        <taxon>rosids</taxon>
        <taxon>malvids</taxon>
        <taxon>Malvales</taxon>
        <taxon>Malvaceae</taxon>
        <taxon>Malvoideae</taxon>
        <taxon>Hibiscus</taxon>
    </lineage>
</organism>
<dbReference type="EMBL" id="JBBPBM010000061">
    <property type="protein sequence ID" value="KAK8516029.1"/>
    <property type="molecule type" value="Genomic_DNA"/>
</dbReference>
<accession>A0ABR2CB02</accession>
<reference evidence="1 2" key="1">
    <citation type="journal article" date="2024" name="G3 (Bethesda)">
        <title>Genome assembly of Hibiscus sabdariffa L. provides insights into metabolisms of medicinal natural products.</title>
        <authorList>
            <person name="Kim T."/>
        </authorList>
    </citation>
    <scope>NUCLEOTIDE SEQUENCE [LARGE SCALE GENOMIC DNA]</scope>
    <source>
        <strain evidence="1">TK-2024</strain>
        <tissue evidence="1">Old leaves</tissue>
    </source>
</reference>
<evidence type="ECO:0000313" key="1">
    <source>
        <dbReference type="EMBL" id="KAK8516029.1"/>
    </source>
</evidence>